<dbReference type="HOGENOM" id="CLU_3094958_0_0_9"/>
<dbReference type="EMBL" id="ACGC01000014">
    <property type="protein sequence ID" value="EEI83490.1"/>
    <property type="molecule type" value="Genomic_DNA"/>
</dbReference>
<proteinExistence type="predicted"/>
<accession>C2CFW2</accession>
<dbReference type="Proteomes" id="UP000003744">
    <property type="component" value="Unassembled WGS sequence"/>
</dbReference>
<evidence type="ECO:0000313" key="3">
    <source>
        <dbReference type="Proteomes" id="UP000003744"/>
    </source>
</evidence>
<evidence type="ECO:0000256" key="1">
    <source>
        <dbReference type="SAM" id="Coils"/>
    </source>
</evidence>
<organism evidence="2 3">
    <name type="scientific">Anaerococcus tetradius ATCC 35098</name>
    <dbReference type="NCBI Taxonomy" id="525255"/>
    <lineage>
        <taxon>Bacteria</taxon>
        <taxon>Bacillati</taxon>
        <taxon>Bacillota</taxon>
        <taxon>Tissierellia</taxon>
        <taxon>Tissierellales</taxon>
        <taxon>Peptoniphilaceae</taxon>
        <taxon>Anaerococcus</taxon>
    </lineage>
</organism>
<sequence>MDPLIQIYIDRLAQCDYDNAKLILENKNLQKENEELKKELAELKESKKEGD</sequence>
<reference evidence="2 3" key="1">
    <citation type="submission" date="2009-01" db="EMBL/GenBank/DDBJ databases">
        <authorList>
            <person name="Qin X."/>
            <person name="Bachman B."/>
            <person name="Battles P."/>
            <person name="Bell A."/>
            <person name="Bess C."/>
            <person name="Bickham C."/>
            <person name="Chaboub L."/>
            <person name="Chen D."/>
            <person name="Coyle M."/>
            <person name="Deiros D.R."/>
            <person name="Dinh H."/>
            <person name="Forbes L."/>
            <person name="Fowler G."/>
            <person name="Francisco L."/>
            <person name="Fu Q."/>
            <person name="Gubbala S."/>
            <person name="Hale W."/>
            <person name="Han Y."/>
            <person name="Hemphill L."/>
            <person name="Highlander S.K."/>
            <person name="Hirani K."/>
            <person name="Hogues M."/>
            <person name="Jackson L."/>
            <person name="Jakkamsetti A."/>
            <person name="Javaid M."/>
            <person name="Jiang H."/>
            <person name="Korchina V."/>
            <person name="Kovar C."/>
            <person name="Lara F."/>
            <person name="Lee S."/>
            <person name="Mata R."/>
            <person name="Mathew T."/>
            <person name="Moen C."/>
            <person name="Morales K."/>
            <person name="Munidasa M."/>
            <person name="Nazareth L."/>
            <person name="Ngo R."/>
            <person name="Nguyen L."/>
            <person name="Okwuonu G."/>
            <person name="Ongeri F."/>
            <person name="Patil S."/>
            <person name="Petrosino J."/>
            <person name="Pham C."/>
            <person name="Pham P."/>
            <person name="Pu L.-L."/>
            <person name="Puazo M."/>
            <person name="Raj R."/>
            <person name="Reid J."/>
            <person name="Rouhana J."/>
            <person name="Saada N."/>
            <person name="Shang Y."/>
            <person name="Simmons D."/>
            <person name="Thornton R."/>
            <person name="Warren J."/>
            <person name="Weissenberger G."/>
            <person name="Zhang J."/>
            <person name="Zhang L."/>
            <person name="Zhou C."/>
            <person name="Zhu D."/>
            <person name="Muzny D."/>
            <person name="Worley K."/>
            <person name="Gibbs R."/>
        </authorList>
    </citation>
    <scope>NUCLEOTIDE SEQUENCE [LARGE SCALE GENOMIC DNA]</scope>
    <source>
        <strain evidence="2 3">ATCC 35098</strain>
    </source>
</reference>
<protein>
    <submittedName>
        <fullName evidence="2">Uncharacterized protein</fullName>
    </submittedName>
</protein>
<name>C2CFW2_9FIRM</name>
<feature type="coiled-coil region" evidence="1">
    <location>
        <begin position="17"/>
        <end position="49"/>
    </location>
</feature>
<dbReference type="AlphaFoldDB" id="C2CFW2"/>
<keyword evidence="1" id="KW-0175">Coiled coil</keyword>
<dbReference type="RefSeq" id="WP_004836068.1">
    <property type="nucleotide sequence ID" value="NZ_GG666295.1"/>
</dbReference>
<gene>
    <name evidence="2" type="ORF">HMPREF0077_0372</name>
</gene>
<comment type="caution">
    <text evidence="2">The sequence shown here is derived from an EMBL/GenBank/DDBJ whole genome shotgun (WGS) entry which is preliminary data.</text>
</comment>
<evidence type="ECO:0000313" key="2">
    <source>
        <dbReference type="EMBL" id="EEI83490.1"/>
    </source>
</evidence>